<name>A0A2K4ZAY0_9FIRM</name>
<keyword evidence="2" id="KW-1185">Reference proteome</keyword>
<dbReference type="OrthoDB" id="9761519at2"/>
<dbReference type="AlphaFoldDB" id="A0A2K4ZAY0"/>
<dbReference type="RefSeq" id="WP_103237740.1">
    <property type="nucleotide sequence ID" value="NZ_JANJZD010000002.1"/>
</dbReference>
<dbReference type="EMBL" id="OFSM01000002">
    <property type="protein sequence ID" value="SOY27599.1"/>
    <property type="molecule type" value="Genomic_DNA"/>
</dbReference>
<dbReference type="Proteomes" id="UP000236311">
    <property type="component" value="Unassembled WGS sequence"/>
</dbReference>
<accession>A0A2K4ZAY0</accession>
<evidence type="ECO:0000313" key="2">
    <source>
        <dbReference type="Proteomes" id="UP000236311"/>
    </source>
</evidence>
<proteinExistence type="predicted"/>
<dbReference type="PANTHER" id="PTHR36848">
    <property type="entry name" value="DNA-BINDING PROTEIN (PUTATIVE SECRETED PROTEIN)-RELATED"/>
    <property type="match status" value="1"/>
</dbReference>
<dbReference type="PANTHER" id="PTHR36848:SF2">
    <property type="entry name" value="SECRETED PROTEIN"/>
    <property type="match status" value="1"/>
</dbReference>
<protein>
    <recommendedName>
        <fullName evidence="3">Glycosyl hydrolases family 2, sugar binding domain</fullName>
    </recommendedName>
</protein>
<dbReference type="InterPro" id="IPR053161">
    <property type="entry name" value="Ulvan_degrading_GH"/>
</dbReference>
<evidence type="ECO:0008006" key="3">
    <source>
        <dbReference type="Google" id="ProtNLM"/>
    </source>
</evidence>
<reference evidence="1 2" key="1">
    <citation type="submission" date="2018-01" db="EMBL/GenBank/DDBJ databases">
        <authorList>
            <person name="Gaut B.S."/>
            <person name="Morton B.R."/>
            <person name="Clegg M.T."/>
            <person name="Duvall M.R."/>
        </authorList>
    </citation>
    <scope>NUCLEOTIDE SEQUENCE [LARGE SCALE GENOMIC DNA]</scope>
    <source>
        <strain evidence="1">GP69</strain>
    </source>
</reference>
<organism evidence="1 2">
    <name type="scientific">Acetatifactor muris</name>
    <dbReference type="NCBI Taxonomy" id="879566"/>
    <lineage>
        <taxon>Bacteria</taxon>
        <taxon>Bacillati</taxon>
        <taxon>Bacillota</taxon>
        <taxon>Clostridia</taxon>
        <taxon>Lachnospirales</taxon>
        <taxon>Lachnospiraceae</taxon>
        <taxon>Acetatifactor</taxon>
    </lineage>
</organism>
<evidence type="ECO:0000313" key="1">
    <source>
        <dbReference type="EMBL" id="SOY27599.1"/>
    </source>
</evidence>
<sequence length="920" mass="106557">MINSKNVPKEYRPIPFWSWNEKLDTEESVRQVEEMNARGMGGFFMHARGGLQTEYMGGEWFANVEACVRKCEENGMYPWAYDENGWPSGFGNGIVNGKGVEYQQKYLRVEEGERNTDRTIANVDGYHFYYDVNPFYVDTLDGKVIKEFIDNIYQPYYDRFAGKIAGIFTDEPQISRDGIPWSFILPEEYEKMYGESLIDGLPLLFFDRNGCKETRVKFWKLVCQLFSQNYMKQIYDWCGAHKLKLTGHLVLEEFLQSQLTTNGACMPHYEYMTIPGMDWLGRHNIRSLTPYQVGSAARQLGKKQVLSETFAMCGHNVGHDELKWIFEHQMVRGANLLCQHLEGYSNRGLRKRDYPPALYIQQPWWKDSEAFHDAMSRTGMLLSQGDDGVEVLVIHPQTTAWALCNKESLDRINEASKGNTPDSIERLNEDFLDLLEQLERKHVNFHLGDEILMERHGRVKGNRIVIGEKSYSTVILPRHEILLENTKRLLEEFTANGGRITDAENTAANDIIDIPEITYCERHYGEYDMYYFVNSTEHTFNAYIKAGNKTMNPITGELSEFDGHHVFRKYESLIVTDDRTGRKAAVIQPELTPIDLGGEWNITSVSENILTMDYCDYYFDDRLIEKNGYILNATYRALDLCRPVKIKCEYKVRINYIPRPLYLVCETPEIFEIRVNDEKIEKTDCGYFADKAFRRLDITKYVKIGENIITTVVDFRQSEAVYEGIRKSRIFESEKNKLTFEMEMEQMYLLGDFSVDTVGSYEELDREACRFSGSFVIEKPGGTISLENIQRQGFPFFAGEITVKKIFSAGDTRLMLDFVKTGINFVKARINGRRLPQFMWEPYTVDVSGLVREGENEIELTLVNNLRNMQGPLHLAEGESYRVAPASFYKENCVWTNDLSADRWNDDYCFVNVSVKNREG</sequence>
<gene>
    <name evidence="1" type="ORF">AMURIS_00303</name>
</gene>